<accession>X1A0G6</accession>
<proteinExistence type="predicted"/>
<gene>
    <name evidence="1" type="ORF">S01H4_34948</name>
</gene>
<organism evidence="1">
    <name type="scientific">marine sediment metagenome</name>
    <dbReference type="NCBI Taxonomy" id="412755"/>
    <lineage>
        <taxon>unclassified sequences</taxon>
        <taxon>metagenomes</taxon>
        <taxon>ecological metagenomes</taxon>
    </lineage>
</organism>
<reference evidence="1" key="1">
    <citation type="journal article" date="2014" name="Front. Microbiol.">
        <title>High frequency of phylogenetically diverse reductive dehalogenase-homologous genes in deep subseafloor sedimentary metagenomes.</title>
        <authorList>
            <person name="Kawai M."/>
            <person name="Futagami T."/>
            <person name="Toyoda A."/>
            <person name="Takaki Y."/>
            <person name="Nishi S."/>
            <person name="Hori S."/>
            <person name="Arai W."/>
            <person name="Tsubouchi T."/>
            <person name="Morono Y."/>
            <person name="Uchiyama I."/>
            <person name="Ito T."/>
            <person name="Fujiyama A."/>
            <person name="Inagaki F."/>
            <person name="Takami H."/>
        </authorList>
    </citation>
    <scope>NUCLEOTIDE SEQUENCE</scope>
    <source>
        <strain evidence="1">Expedition CK06-06</strain>
    </source>
</reference>
<evidence type="ECO:0000313" key="1">
    <source>
        <dbReference type="EMBL" id="GAG75585.1"/>
    </source>
</evidence>
<dbReference type="EMBL" id="BART01018526">
    <property type="protein sequence ID" value="GAG75585.1"/>
    <property type="molecule type" value="Genomic_DNA"/>
</dbReference>
<protein>
    <submittedName>
        <fullName evidence="1">Uncharacterized protein</fullName>
    </submittedName>
</protein>
<dbReference type="AlphaFoldDB" id="X1A0G6"/>
<sequence>MSIDITYVKSAIETLNLIQQLFTHLRESQTTNRINDILSQIESKAVARISSSLGQQLGISIPVADQEGKPSQYWKGVRDMAKLSKKQFMAFKDDLKFNQFLT</sequence>
<name>X1A0G6_9ZZZZ</name>
<comment type="caution">
    <text evidence="1">The sequence shown here is derived from an EMBL/GenBank/DDBJ whole genome shotgun (WGS) entry which is preliminary data.</text>
</comment>
<feature type="non-terminal residue" evidence="1">
    <location>
        <position position="102"/>
    </location>
</feature>